<dbReference type="PANTHER" id="PTHR43189:SF1">
    <property type="entry name" value="ZINC-TYPE ALCOHOL DEHYDROGENASE-LIKE PROTEIN C1198.01"/>
    <property type="match status" value="1"/>
</dbReference>
<protein>
    <recommendedName>
        <fullName evidence="7">Alcohol dehydrogenase</fullName>
    </recommendedName>
</protein>
<accession>A0A327MC22</accession>
<evidence type="ECO:0000259" key="4">
    <source>
        <dbReference type="Pfam" id="PF08240"/>
    </source>
</evidence>
<feature type="domain" description="Alcohol dehydrogenase-like C-terminal" evidence="3">
    <location>
        <begin position="175"/>
        <end position="301"/>
    </location>
</feature>
<proteinExistence type="inferred from homology"/>
<evidence type="ECO:0000313" key="6">
    <source>
        <dbReference type="Proteomes" id="UP000249065"/>
    </source>
</evidence>
<keyword evidence="1" id="KW-0560">Oxidoreductase</keyword>
<dbReference type="Proteomes" id="UP000249065">
    <property type="component" value="Unassembled WGS sequence"/>
</dbReference>
<keyword evidence="2" id="KW-0479">Metal-binding</keyword>
<comment type="caution">
    <text evidence="5">The sequence shown here is derived from an EMBL/GenBank/DDBJ whole genome shotgun (WGS) entry which is preliminary data.</text>
</comment>
<evidence type="ECO:0000259" key="3">
    <source>
        <dbReference type="Pfam" id="PF00107"/>
    </source>
</evidence>
<dbReference type="InterPro" id="IPR013149">
    <property type="entry name" value="ADH-like_C"/>
</dbReference>
<dbReference type="InterPro" id="IPR002328">
    <property type="entry name" value="ADH_Zn_CS"/>
</dbReference>
<reference evidence="6" key="1">
    <citation type="submission" date="2018-06" db="EMBL/GenBank/DDBJ databases">
        <authorList>
            <person name="Khan S.A."/>
        </authorList>
    </citation>
    <scope>NUCLEOTIDE SEQUENCE [LARGE SCALE GENOMIC DNA]</scope>
    <source>
        <strain evidence="6">DB-1506</strain>
    </source>
</reference>
<dbReference type="RefSeq" id="WP_111468342.1">
    <property type="nucleotide sequence ID" value="NZ_QLIX01000002.1"/>
</dbReference>
<dbReference type="EMBL" id="QLIX01000002">
    <property type="protein sequence ID" value="RAI60157.1"/>
    <property type="molecule type" value="Genomic_DNA"/>
</dbReference>
<comment type="similarity">
    <text evidence="2">Belongs to the zinc-containing alcohol dehydrogenase family.</text>
</comment>
<evidence type="ECO:0008006" key="7">
    <source>
        <dbReference type="Google" id="ProtNLM"/>
    </source>
</evidence>
<dbReference type="Gene3D" id="3.90.180.10">
    <property type="entry name" value="Medium-chain alcohol dehydrogenases, catalytic domain"/>
    <property type="match status" value="1"/>
</dbReference>
<dbReference type="AlphaFoldDB" id="A0A327MC22"/>
<gene>
    <name evidence="5" type="ORF">DOO78_03455</name>
</gene>
<keyword evidence="2" id="KW-0862">Zinc</keyword>
<dbReference type="InterPro" id="IPR011032">
    <property type="entry name" value="GroES-like_sf"/>
</dbReference>
<evidence type="ECO:0000256" key="1">
    <source>
        <dbReference type="ARBA" id="ARBA00023002"/>
    </source>
</evidence>
<comment type="cofactor">
    <cofactor evidence="2">
        <name>Zn(2+)</name>
        <dbReference type="ChEBI" id="CHEBI:29105"/>
    </cofactor>
</comment>
<dbReference type="PANTHER" id="PTHR43189">
    <property type="entry name" value="ZINC-TYPE ALCOHOL DEHYDROGENASE-LIKE PROTEIN C1198.01-RELATED"/>
    <property type="match status" value="1"/>
</dbReference>
<dbReference type="SUPFAM" id="SSF50129">
    <property type="entry name" value="GroES-like"/>
    <property type="match status" value="1"/>
</dbReference>
<dbReference type="OrthoDB" id="9809185at2"/>
<dbReference type="SUPFAM" id="SSF51735">
    <property type="entry name" value="NAD(P)-binding Rossmann-fold domains"/>
    <property type="match status" value="1"/>
</dbReference>
<dbReference type="GO" id="GO:0008270">
    <property type="term" value="F:zinc ion binding"/>
    <property type="evidence" value="ECO:0007669"/>
    <property type="project" value="InterPro"/>
</dbReference>
<dbReference type="Gene3D" id="3.40.50.720">
    <property type="entry name" value="NAD(P)-binding Rossmann-like Domain"/>
    <property type="match status" value="1"/>
</dbReference>
<dbReference type="Pfam" id="PF08240">
    <property type="entry name" value="ADH_N"/>
    <property type="match status" value="1"/>
</dbReference>
<dbReference type="GO" id="GO:0016491">
    <property type="term" value="F:oxidoreductase activity"/>
    <property type="evidence" value="ECO:0007669"/>
    <property type="project" value="UniProtKB-KW"/>
</dbReference>
<evidence type="ECO:0000256" key="2">
    <source>
        <dbReference type="RuleBase" id="RU361277"/>
    </source>
</evidence>
<dbReference type="InterPro" id="IPR013154">
    <property type="entry name" value="ADH-like_N"/>
</dbReference>
<feature type="domain" description="Alcohol dehydrogenase-like N-terminal" evidence="4">
    <location>
        <begin position="24"/>
        <end position="137"/>
    </location>
</feature>
<dbReference type="InterPro" id="IPR036291">
    <property type="entry name" value="NAD(P)-bd_dom_sf"/>
</dbReference>
<keyword evidence="6" id="KW-1185">Reference proteome</keyword>
<evidence type="ECO:0000313" key="5">
    <source>
        <dbReference type="EMBL" id="RAI60157.1"/>
    </source>
</evidence>
<organism evidence="5 6">
    <name type="scientific">Roseicella frigidaeris</name>
    <dbReference type="NCBI Taxonomy" id="2230885"/>
    <lineage>
        <taxon>Bacteria</taxon>
        <taxon>Pseudomonadati</taxon>
        <taxon>Pseudomonadota</taxon>
        <taxon>Alphaproteobacteria</taxon>
        <taxon>Acetobacterales</taxon>
        <taxon>Roseomonadaceae</taxon>
        <taxon>Roseicella</taxon>
    </lineage>
</organism>
<dbReference type="PROSITE" id="PS00059">
    <property type="entry name" value="ADH_ZINC"/>
    <property type="match status" value="1"/>
</dbReference>
<name>A0A327MC22_9PROT</name>
<dbReference type="Pfam" id="PF00107">
    <property type="entry name" value="ADH_zinc_N"/>
    <property type="match status" value="1"/>
</dbReference>
<sequence length="344" mass="35445">MRAAVFEGIGQPLALREQPEPVAGPGDLLLQVALCGICGSDLHASEVPDYRLQPGTVLGHEFAGTILASGDPAFRPGERVACIPFAPCGECEPLGECGQGLAATCPGITGLGFSPQVPGGYAERVRIRASQALRLPEGIGFAEGALLEPLAVGAHAVAMSRMPAGARVLVTGAGPIGLAVALMARLGGAGAVVVSEPGAARRERAARLGATAVLDPTAAPLAEAFRAAAGGPPDLILECVGIPGMLQRMIEIAPPRGQVTVVGVCMEEDRLRPRMAIRKELTLRFVLAYDRADFARVLGHMAAGAIRAEDLVTDVIGLAALPDAFEALRRPGHQVKVLVDPAAR</sequence>